<dbReference type="RefSeq" id="WP_344562396.1">
    <property type="nucleotide sequence ID" value="NZ_BAAATG010000024.1"/>
</dbReference>
<protein>
    <recommendedName>
        <fullName evidence="4">SWIM-type domain-containing protein</fullName>
    </recommendedName>
</protein>
<feature type="region of interest" description="Disordered" evidence="1">
    <location>
        <begin position="93"/>
        <end position="125"/>
    </location>
</feature>
<accession>A0ABW0DP43</accession>
<reference evidence="3" key="1">
    <citation type="journal article" date="2019" name="Int. J. Syst. Evol. Microbiol.">
        <title>The Global Catalogue of Microorganisms (GCM) 10K type strain sequencing project: providing services to taxonomists for standard genome sequencing and annotation.</title>
        <authorList>
            <consortium name="The Broad Institute Genomics Platform"/>
            <consortium name="The Broad Institute Genome Sequencing Center for Infectious Disease"/>
            <person name="Wu L."/>
            <person name="Ma J."/>
        </authorList>
    </citation>
    <scope>NUCLEOTIDE SEQUENCE [LARGE SCALE GENOMIC DNA]</scope>
    <source>
        <strain evidence="3">CGMCC 4.7131</strain>
    </source>
</reference>
<proteinExistence type="predicted"/>
<dbReference type="EMBL" id="JBHSKN010000007">
    <property type="protein sequence ID" value="MFC5239802.1"/>
    <property type="molecule type" value="Genomic_DNA"/>
</dbReference>
<gene>
    <name evidence="2" type="ORF">ACFPWV_07840</name>
</gene>
<dbReference type="Proteomes" id="UP001596035">
    <property type="component" value="Unassembled WGS sequence"/>
</dbReference>
<evidence type="ECO:0008006" key="4">
    <source>
        <dbReference type="Google" id="ProtNLM"/>
    </source>
</evidence>
<evidence type="ECO:0000256" key="1">
    <source>
        <dbReference type="SAM" id="MobiDB-lite"/>
    </source>
</evidence>
<organism evidence="2 3">
    <name type="scientific">Streptomyces atrovirens</name>
    <dbReference type="NCBI Taxonomy" id="285556"/>
    <lineage>
        <taxon>Bacteria</taxon>
        <taxon>Bacillati</taxon>
        <taxon>Actinomycetota</taxon>
        <taxon>Actinomycetes</taxon>
        <taxon>Kitasatosporales</taxon>
        <taxon>Streptomycetaceae</taxon>
        <taxon>Streptomyces</taxon>
    </lineage>
</organism>
<evidence type="ECO:0000313" key="2">
    <source>
        <dbReference type="EMBL" id="MFC5239802.1"/>
    </source>
</evidence>
<comment type="caution">
    <text evidence="2">The sequence shown here is derived from an EMBL/GenBank/DDBJ whole genome shotgun (WGS) entry which is preliminary data.</text>
</comment>
<name>A0ABW0DP43_9ACTN</name>
<feature type="compositionally biased region" description="Low complexity" evidence="1">
    <location>
        <begin position="93"/>
        <end position="104"/>
    </location>
</feature>
<sequence>MSPDLPPVVPSVTAELVAALSPRLRKRLDAGVTKLLARPVVREGDTVRIAVDDETDVVLRAPGGTVTGADAIHCGCLLAPDCLHRAAAASAAPVAEEAPAPAEATETREGTETAPTGPDTATPEQHAAARAVFDAAAAVLEAGTDGAGAVLQAELLHAAHTARLAGLPRASATAVSVVTGVRAARSADPGHRLTDLAGTLAGVLGVTHRLPHATGPDLADLRGTVRQPYRPDGSLRLYGLFSEPVLTATGYAGAVTWTADADGRLYTVSDVAPGGPSRATGAADRAVRIGDTTLTHRELSRAGLAVSGATVSPTGRLGAGAGVRAVRASGADWRAEPLDRLWAVPAAEQVARALDGGQDLLFLEVTLEGTVRETTGDCLLADCAGLSLRLAAAHDDPALPHRDNLRLLAAAGGSRLRIVARLAPGPCPRALLLAVEHPADPGARVDLGLDRLQHADLPTGAVAPPARTVSTGDEAPLHLLRRRVHQAVPGGRRVLALAGNRSGDGTRLRRLGLATAGDLLDELHTAAADRSRDTFGRLLPADTGRFARAWLAAAVYTDAVERALCAAAWGAAVNEVSPSGRTP</sequence>
<keyword evidence="3" id="KW-1185">Reference proteome</keyword>
<evidence type="ECO:0000313" key="3">
    <source>
        <dbReference type="Proteomes" id="UP001596035"/>
    </source>
</evidence>